<comment type="caution">
    <text evidence="1">The sequence shown here is derived from an EMBL/GenBank/DDBJ whole genome shotgun (WGS) entry which is preliminary data.</text>
</comment>
<dbReference type="EMBL" id="JANPWB010000016">
    <property type="protein sequence ID" value="KAJ1084112.1"/>
    <property type="molecule type" value="Genomic_DNA"/>
</dbReference>
<proteinExistence type="predicted"/>
<sequence>MLGDRDVLLGPVFGCHVAAYNSRGCVAGGKSGTRFHVHMEYFGSVLRLIELVFGGPRAALRMELWVGGCLNSFRKHATWCAVAILKKVGKFSYPFH</sequence>
<dbReference type="AlphaFoldDB" id="A0AAV7KZG8"/>
<accession>A0AAV7KZG8</accession>
<name>A0AAV7KZG8_PLEWA</name>
<gene>
    <name evidence="1" type="ORF">NDU88_004266</name>
</gene>
<reference evidence="1" key="1">
    <citation type="journal article" date="2022" name="bioRxiv">
        <title>Sequencing and chromosome-scale assembly of the giantPleurodeles waltlgenome.</title>
        <authorList>
            <person name="Brown T."/>
            <person name="Elewa A."/>
            <person name="Iarovenko S."/>
            <person name="Subramanian E."/>
            <person name="Araus A.J."/>
            <person name="Petzold A."/>
            <person name="Susuki M."/>
            <person name="Suzuki K.-i.T."/>
            <person name="Hayashi T."/>
            <person name="Toyoda A."/>
            <person name="Oliveira C."/>
            <person name="Osipova E."/>
            <person name="Leigh N.D."/>
            <person name="Simon A."/>
            <person name="Yun M.H."/>
        </authorList>
    </citation>
    <scope>NUCLEOTIDE SEQUENCE</scope>
    <source>
        <strain evidence="1">20211129_DDA</strain>
        <tissue evidence="1">Liver</tissue>
    </source>
</reference>
<protein>
    <submittedName>
        <fullName evidence="1">Uncharacterized protein</fullName>
    </submittedName>
</protein>
<keyword evidence="2" id="KW-1185">Reference proteome</keyword>
<dbReference type="Proteomes" id="UP001066276">
    <property type="component" value="Chromosome 12"/>
</dbReference>
<organism evidence="1 2">
    <name type="scientific">Pleurodeles waltl</name>
    <name type="common">Iberian ribbed newt</name>
    <dbReference type="NCBI Taxonomy" id="8319"/>
    <lineage>
        <taxon>Eukaryota</taxon>
        <taxon>Metazoa</taxon>
        <taxon>Chordata</taxon>
        <taxon>Craniata</taxon>
        <taxon>Vertebrata</taxon>
        <taxon>Euteleostomi</taxon>
        <taxon>Amphibia</taxon>
        <taxon>Batrachia</taxon>
        <taxon>Caudata</taxon>
        <taxon>Salamandroidea</taxon>
        <taxon>Salamandridae</taxon>
        <taxon>Pleurodelinae</taxon>
        <taxon>Pleurodeles</taxon>
    </lineage>
</organism>
<evidence type="ECO:0000313" key="1">
    <source>
        <dbReference type="EMBL" id="KAJ1084112.1"/>
    </source>
</evidence>
<evidence type="ECO:0000313" key="2">
    <source>
        <dbReference type="Proteomes" id="UP001066276"/>
    </source>
</evidence>